<dbReference type="InterPro" id="IPR002295">
    <property type="entry name" value="N4/N6-MTase_EcoPI_Mod-like"/>
</dbReference>
<dbReference type="PIRSF" id="PIRSF015855">
    <property type="entry name" value="TypeIII_Mtase_mKpnI"/>
    <property type="match status" value="1"/>
</dbReference>
<evidence type="ECO:0000256" key="2">
    <source>
        <dbReference type="ARBA" id="ARBA00022603"/>
    </source>
</evidence>
<dbReference type="SUPFAM" id="SSF53335">
    <property type="entry name" value="S-adenosyl-L-methionine-dependent methyltransferases"/>
    <property type="match status" value="1"/>
</dbReference>
<dbReference type="RefSeq" id="WP_015313852.1">
    <property type="nucleotide sequence ID" value="NC_019972.1"/>
</dbReference>
<dbReference type="InterPro" id="IPR002941">
    <property type="entry name" value="DNA_methylase_N4/N6"/>
</dbReference>
<comment type="similarity">
    <text evidence="1">Belongs to the N(4)/N(6)-methyltransferase family.</text>
</comment>
<dbReference type="PROSITE" id="PS00092">
    <property type="entry name" value="N6_MTASE"/>
    <property type="match status" value="1"/>
</dbReference>
<keyword evidence="7" id="KW-1185">Reference proteome</keyword>
<accession>L0L1A2</accession>
<evidence type="ECO:0000256" key="3">
    <source>
        <dbReference type="ARBA" id="ARBA00022679"/>
    </source>
</evidence>
<dbReference type="EMBL" id="CP003363">
    <property type="protein sequence ID" value="AGB50720.1"/>
    <property type="molecule type" value="Genomic_DNA"/>
</dbReference>
<evidence type="ECO:0000256" key="4">
    <source>
        <dbReference type="ARBA" id="ARBA00022691"/>
    </source>
</evidence>
<geneLocation type="plasmid" evidence="6 7">
    <name>pMETHO01</name>
</geneLocation>
<dbReference type="GO" id="GO:0008170">
    <property type="term" value="F:N-methyltransferase activity"/>
    <property type="evidence" value="ECO:0007669"/>
    <property type="project" value="InterPro"/>
</dbReference>
<dbReference type="GO" id="GO:0003677">
    <property type="term" value="F:DNA binding"/>
    <property type="evidence" value="ECO:0007669"/>
    <property type="project" value="InterPro"/>
</dbReference>
<evidence type="ECO:0000256" key="1">
    <source>
        <dbReference type="ARBA" id="ARBA00006594"/>
    </source>
</evidence>
<dbReference type="InterPro" id="IPR002052">
    <property type="entry name" value="DNA_methylase_N6_adenine_CS"/>
</dbReference>
<sequence length="630" mass="72374">MIQKLDLKIDNKSMNIVSANIEQLKYIFPEVFTDGKIDFDVLKALLGEYIEDRDERYGFNWNGKSKARMISQTPSIGTLRPCPAESIEWDTTQNLFIEGDNLEILKLLQKSYYKKVKMIFIDPPYNTGNEFIYPDKYQDNLSTYLHYTGQIDNEGFKFSTNSETSGRYHTNWLNMMYPRMKLAKNLLKDDGVIFISIDDNEVANLRNICDEIFGEENFVAKIPWRKRTAKSDVPFGVSQDYEWILCYAKTDQFKASKKGSPRKYYESPDFPNKPWRIHDMTKQTSASERPNSYFTMVNPKTGEEYPANPNNVWRITKDTFQKYYEESRIIFPGDYAFLKISNPVLRYFKEDDQKNAGDLFGFVPLSTHLPTTVGMTQDGTKEMNQLFQSKNFPFPKPVNLIKYFIECVSAIDKSAIIFDFFAGSCTTAHAVLDLNKEDGGNRKFIMVQLPEPCDKDSEASKAGYKTIAEIGKERIRRAIKKIKEESPDYKGDLGFKVFKLDSTNIKPWDVDEDNLQTILEDYISNIKDGRSEHDVLYEILLKYGLDLTLPVEERKIAGKNVFVIGAGALIICLDDDITLDVVEGIVKLKEELQPEIVRVVFKDLGFKGDVVKTNTLQILKLAGIDDVKSI</sequence>
<evidence type="ECO:0000313" key="6">
    <source>
        <dbReference type="EMBL" id="AGB50720.1"/>
    </source>
</evidence>
<dbReference type="HOGENOM" id="CLU_020164_2_1_2"/>
<keyword evidence="4" id="KW-0949">S-adenosyl-L-methionine</keyword>
<gene>
    <name evidence="6" type="ordered locus">Metho_2583</name>
</gene>
<dbReference type="AlphaFoldDB" id="L0L1A2"/>
<feature type="domain" description="DNA methylase N-4/N-6" evidence="5">
    <location>
        <begin position="116"/>
        <end position="444"/>
    </location>
</feature>
<name>L0L1A2_METHD</name>
<protein>
    <submittedName>
        <fullName evidence="6">Adenine specific DNA methylase Mod</fullName>
    </submittedName>
</protein>
<dbReference type="InterPro" id="IPR029063">
    <property type="entry name" value="SAM-dependent_MTases_sf"/>
</dbReference>
<dbReference type="PRINTS" id="PR00506">
    <property type="entry name" value="D21N6MTFRASE"/>
</dbReference>
<organism evidence="6 7">
    <name type="scientific">Methanomethylovorans hollandica (strain DSM 15978 / NBRC 107637 / DMS1)</name>
    <dbReference type="NCBI Taxonomy" id="867904"/>
    <lineage>
        <taxon>Archaea</taxon>
        <taxon>Methanobacteriati</taxon>
        <taxon>Methanobacteriota</taxon>
        <taxon>Stenosarchaea group</taxon>
        <taxon>Methanomicrobia</taxon>
        <taxon>Methanosarcinales</taxon>
        <taxon>Methanosarcinaceae</taxon>
        <taxon>Methanomethylovorans</taxon>
    </lineage>
</organism>
<reference evidence="7" key="1">
    <citation type="submission" date="2012-02" db="EMBL/GenBank/DDBJ databases">
        <title>Complete sequence of plasmid of Methanomethylovorans hollandica DSM 15978.</title>
        <authorList>
            <person name="Lucas S."/>
            <person name="Copeland A."/>
            <person name="Lapidus A."/>
            <person name="Glavina del Rio T."/>
            <person name="Dalin E."/>
            <person name="Tice H."/>
            <person name="Bruce D."/>
            <person name="Goodwin L."/>
            <person name="Pitluck S."/>
            <person name="Peters L."/>
            <person name="Mikhailova N."/>
            <person name="Held B."/>
            <person name="Kyrpides N."/>
            <person name="Mavromatis K."/>
            <person name="Ivanova N."/>
            <person name="Brettin T."/>
            <person name="Detter J.C."/>
            <person name="Han C."/>
            <person name="Larimer F."/>
            <person name="Land M."/>
            <person name="Hauser L."/>
            <person name="Markowitz V."/>
            <person name="Cheng J.-F."/>
            <person name="Hugenholtz P."/>
            <person name="Woyke T."/>
            <person name="Wu D."/>
            <person name="Spring S."/>
            <person name="Schroeder M."/>
            <person name="Brambilla E."/>
            <person name="Klenk H.-P."/>
            <person name="Eisen J.A."/>
        </authorList>
    </citation>
    <scope>NUCLEOTIDE SEQUENCE [LARGE SCALE GENOMIC DNA]</scope>
    <source>
        <strain evidence="7">DSM 15978 / NBRC 107637 / DMS1</strain>
        <plasmid evidence="7">Plasmid pMETHO01</plasmid>
    </source>
</reference>
<proteinExistence type="inferred from homology"/>
<keyword evidence="2 6" id="KW-0489">Methyltransferase</keyword>
<dbReference type="Gene3D" id="3.40.50.150">
    <property type="entry name" value="Vaccinia Virus protein VP39"/>
    <property type="match status" value="1"/>
</dbReference>
<keyword evidence="3" id="KW-0808">Transferase</keyword>
<dbReference type="KEGG" id="mhz:Metho_2583"/>
<dbReference type="REBASE" id="58824">
    <property type="entry name" value="M.Mho15978ORF2583P"/>
</dbReference>
<evidence type="ECO:0000259" key="5">
    <source>
        <dbReference type="Pfam" id="PF01555"/>
    </source>
</evidence>
<dbReference type="GO" id="GO:0032259">
    <property type="term" value="P:methylation"/>
    <property type="evidence" value="ECO:0007669"/>
    <property type="project" value="UniProtKB-KW"/>
</dbReference>
<keyword evidence="6" id="KW-0614">Plasmid</keyword>
<dbReference type="Pfam" id="PF01555">
    <property type="entry name" value="N6_N4_Mtase"/>
    <property type="match status" value="1"/>
</dbReference>
<dbReference type="GeneID" id="14401545"/>
<evidence type="ECO:0000313" key="7">
    <source>
        <dbReference type="Proteomes" id="UP000010866"/>
    </source>
</evidence>
<dbReference type="Proteomes" id="UP000010866">
    <property type="component" value="Plasmid pMETHO01"/>
</dbReference>
<dbReference type="OrthoDB" id="142593at2157"/>